<dbReference type="Proteomes" id="UP001497482">
    <property type="component" value="Chromosome 6"/>
</dbReference>
<dbReference type="EMBL" id="OZ035828">
    <property type="protein sequence ID" value="CAL1608331.1"/>
    <property type="molecule type" value="Genomic_DNA"/>
</dbReference>
<protein>
    <submittedName>
        <fullName evidence="1">Uncharacterized protein</fullName>
    </submittedName>
</protein>
<dbReference type="AlphaFoldDB" id="A0AAV2M504"/>
<name>A0AAV2M504_KNICA</name>
<gene>
    <name evidence="1" type="ORF">KC01_LOCUS35283</name>
</gene>
<accession>A0AAV2M504</accession>
<keyword evidence="2" id="KW-1185">Reference proteome</keyword>
<sequence>MESPLFCADVLMSSQSPGLCLNQEIPETPAIKEEQLQECSPEFIALCVKREATEMETRFIRPRDLDIHIKMHM</sequence>
<evidence type="ECO:0000313" key="2">
    <source>
        <dbReference type="Proteomes" id="UP001497482"/>
    </source>
</evidence>
<reference evidence="1 2" key="1">
    <citation type="submission" date="2024-04" db="EMBL/GenBank/DDBJ databases">
        <authorList>
            <person name="Waldvogel A.-M."/>
            <person name="Schoenle A."/>
        </authorList>
    </citation>
    <scope>NUCLEOTIDE SEQUENCE [LARGE SCALE GENOMIC DNA]</scope>
</reference>
<organism evidence="1 2">
    <name type="scientific">Knipowitschia caucasica</name>
    <name type="common">Caucasian dwarf goby</name>
    <name type="synonym">Pomatoschistus caucasicus</name>
    <dbReference type="NCBI Taxonomy" id="637954"/>
    <lineage>
        <taxon>Eukaryota</taxon>
        <taxon>Metazoa</taxon>
        <taxon>Chordata</taxon>
        <taxon>Craniata</taxon>
        <taxon>Vertebrata</taxon>
        <taxon>Euteleostomi</taxon>
        <taxon>Actinopterygii</taxon>
        <taxon>Neopterygii</taxon>
        <taxon>Teleostei</taxon>
        <taxon>Neoteleostei</taxon>
        <taxon>Acanthomorphata</taxon>
        <taxon>Gobiaria</taxon>
        <taxon>Gobiiformes</taxon>
        <taxon>Gobioidei</taxon>
        <taxon>Gobiidae</taxon>
        <taxon>Gobiinae</taxon>
        <taxon>Knipowitschia</taxon>
    </lineage>
</organism>
<proteinExistence type="predicted"/>
<evidence type="ECO:0000313" key="1">
    <source>
        <dbReference type="EMBL" id="CAL1608331.1"/>
    </source>
</evidence>